<feature type="region of interest" description="Disordered" evidence="1">
    <location>
        <begin position="63"/>
        <end position="82"/>
    </location>
</feature>
<protein>
    <submittedName>
        <fullName evidence="2">Uncharacterized protein</fullName>
    </submittedName>
</protein>
<dbReference type="AlphaFoldDB" id="A0A0J6T7D1"/>
<evidence type="ECO:0000256" key="1">
    <source>
        <dbReference type="SAM" id="MobiDB-lite"/>
    </source>
</evidence>
<proteinExistence type="predicted"/>
<comment type="caution">
    <text evidence="2">The sequence shown here is derived from an EMBL/GenBank/DDBJ whole genome shotgun (WGS) entry which is preliminary data.</text>
</comment>
<dbReference type="EMBL" id="LABY01000032">
    <property type="protein sequence ID" value="KMO41453.1"/>
    <property type="molecule type" value="Genomic_DNA"/>
</dbReference>
<evidence type="ECO:0000313" key="3">
    <source>
        <dbReference type="Proteomes" id="UP000035955"/>
    </source>
</evidence>
<organism evidence="2 3">
    <name type="scientific">Methylobacterium variabile</name>
    <dbReference type="NCBI Taxonomy" id="298794"/>
    <lineage>
        <taxon>Bacteria</taxon>
        <taxon>Pseudomonadati</taxon>
        <taxon>Pseudomonadota</taxon>
        <taxon>Alphaproteobacteria</taxon>
        <taxon>Hyphomicrobiales</taxon>
        <taxon>Methylobacteriaceae</taxon>
        <taxon>Methylobacterium</taxon>
    </lineage>
</organism>
<reference evidence="2 3" key="1">
    <citation type="submission" date="2015-03" db="EMBL/GenBank/DDBJ databases">
        <title>Genome sequencing of Methylobacterium variabile DSM 16961.</title>
        <authorList>
            <person name="Chaudhry V."/>
            <person name="Patil P.B."/>
        </authorList>
    </citation>
    <scope>NUCLEOTIDE SEQUENCE [LARGE SCALE GENOMIC DNA]</scope>
    <source>
        <strain evidence="2 3">DSM 16961</strain>
    </source>
</reference>
<name>A0A0J6T7D1_9HYPH</name>
<evidence type="ECO:0000313" key="2">
    <source>
        <dbReference type="EMBL" id="KMO41453.1"/>
    </source>
</evidence>
<dbReference type="PATRIC" id="fig|298794.3.peg.4919"/>
<gene>
    <name evidence="2" type="ORF">VQ02_05655</name>
</gene>
<keyword evidence="3" id="KW-1185">Reference proteome</keyword>
<sequence length="82" mass="8436">MPGWSPDQVARMGRAWVTTAEQVVAVSATDGGLHSVAEQLGIPDAEAQRLVAAAHAALPSATAREMAQPADTSQYGLGVLKP</sequence>
<dbReference type="Proteomes" id="UP000035955">
    <property type="component" value="Unassembled WGS sequence"/>
</dbReference>
<accession>A0A0J6T7D1</accession>